<dbReference type="AlphaFoldDB" id="A0AAE1E738"/>
<evidence type="ECO:0000313" key="2">
    <source>
        <dbReference type="Proteomes" id="UP001283361"/>
    </source>
</evidence>
<sequence length="94" mass="10214">MYREKLRCHPGKCPQTFHVEPAGLKFTHHAAPPTTLAGYCTTGSDEQGNTSIAATSDLRPSTCDHRFTQTRARGISHGSERLQMAVGDVTCSPE</sequence>
<reference evidence="1" key="1">
    <citation type="journal article" date="2023" name="G3 (Bethesda)">
        <title>A reference genome for the long-term kleptoplast-retaining sea slug Elysia crispata morphotype clarki.</title>
        <authorList>
            <person name="Eastman K.E."/>
            <person name="Pendleton A.L."/>
            <person name="Shaikh M.A."/>
            <person name="Suttiyut T."/>
            <person name="Ogas R."/>
            <person name="Tomko P."/>
            <person name="Gavelis G."/>
            <person name="Widhalm J.R."/>
            <person name="Wisecaver J.H."/>
        </authorList>
    </citation>
    <scope>NUCLEOTIDE SEQUENCE</scope>
    <source>
        <strain evidence="1">ECLA1</strain>
    </source>
</reference>
<protein>
    <submittedName>
        <fullName evidence="1">Uncharacterized protein</fullName>
    </submittedName>
</protein>
<proteinExistence type="predicted"/>
<gene>
    <name evidence="1" type="ORF">RRG08_040888</name>
</gene>
<name>A0AAE1E738_9GAST</name>
<comment type="caution">
    <text evidence="1">The sequence shown here is derived from an EMBL/GenBank/DDBJ whole genome shotgun (WGS) entry which is preliminary data.</text>
</comment>
<dbReference type="Proteomes" id="UP001283361">
    <property type="component" value="Unassembled WGS sequence"/>
</dbReference>
<organism evidence="1 2">
    <name type="scientific">Elysia crispata</name>
    <name type="common">lettuce slug</name>
    <dbReference type="NCBI Taxonomy" id="231223"/>
    <lineage>
        <taxon>Eukaryota</taxon>
        <taxon>Metazoa</taxon>
        <taxon>Spiralia</taxon>
        <taxon>Lophotrochozoa</taxon>
        <taxon>Mollusca</taxon>
        <taxon>Gastropoda</taxon>
        <taxon>Heterobranchia</taxon>
        <taxon>Euthyneura</taxon>
        <taxon>Panpulmonata</taxon>
        <taxon>Sacoglossa</taxon>
        <taxon>Placobranchoidea</taxon>
        <taxon>Plakobranchidae</taxon>
        <taxon>Elysia</taxon>
    </lineage>
</organism>
<dbReference type="EMBL" id="JAWDGP010000840">
    <property type="protein sequence ID" value="KAK3796829.1"/>
    <property type="molecule type" value="Genomic_DNA"/>
</dbReference>
<evidence type="ECO:0000313" key="1">
    <source>
        <dbReference type="EMBL" id="KAK3796829.1"/>
    </source>
</evidence>
<accession>A0AAE1E738</accession>
<keyword evidence="2" id="KW-1185">Reference proteome</keyword>